<keyword evidence="1" id="KW-1133">Transmembrane helix</keyword>
<evidence type="ECO:0000259" key="2">
    <source>
        <dbReference type="PROSITE" id="PS50943"/>
    </source>
</evidence>
<dbReference type="SUPFAM" id="SSF47413">
    <property type="entry name" value="lambda repressor-like DNA-binding domains"/>
    <property type="match status" value="1"/>
</dbReference>
<keyword evidence="1" id="KW-0472">Membrane</keyword>
<feature type="domain" description="HTH cro/C1-type" evidence="2">
    <location>
        <begin position="7"/>
        <end position="61"/>
    </location>
</feature>
<accession>A0ABN6ZGM8</accession>
<dbReference type="PROSITE" id="PS50943">
    <property type="entry name" value="HTH_CROC1"/>
    <property type="match status" value="1"/>
</dbReference>
<feature type="transmembrane region" description="Helical" evidence="1">
    <location>
        <begin position="72"/>
        <end position="92"/>
    </location>
</feature>
<keyword evidence="1" id="KW-0812">Transmembrane</keyword>
<evidence type="ECO:0000256" key="1">
    <source>
        <dbReference type="SAM" id="Phobius"/>
    </source>
</evidence>
<dbReference type="Pfam" id="PF01381">
    <property type="entry name" value="HTH_3"/>
    <property type="match status" value="1"/>
</dbReference>
<organism evidence="3 4">
    <name type="scientific">Turicibacter faecis</name>
    <dbReference type="NCBI Taxonomy" id="2963365"/>
    <lineage>
        <taxon>Bacteria</taxon>
        <taxon>Bacillati</taxon>
        <taxon>Bacillota</taxon>
        <taxon>Erysipelotrichia</taxon>
        <taxon>Erysipelotrichales</taxon>
        <taxon>Turicibacteraceae</taxon>
        <taxon>Turicibacter</taxon>
    </lineage>
</organism>
<dbReference type="EMBL" id="AP028127">
    <property type="protein sequence ID" value="BEH90945.1"/>
    <property type="molecule type" value="Genomic_DNA"/>
</dbReference>
<protein>
    <recommendedName>
        <fullName evidence="2">HTH cro/C1-type domain-containing protein</fullName>
    </recommendedName>
</protein>
<evidence type="ECO:0000313" key="3">
    <source>
        <dbReference type="EMBL" id="BEH90945.1"/>
    </source>
</evidence>
<dbReference type="Gene3D" id="1.10.260.40">
    <property type="entry name" value="lambda repressor-like DNA-binding domains"/>
    <property type="match status" value="1"/>
</dbReference>
<name>A0ABN6ZGM8_9FIRM</name>
<dbReference type="CDD" id="cd00093">
    <property type="entry name" value="HTH_XRE"/>
    <property type="match status" value="1"/>
</dbReference>
<dbReference type="SMART" id="SM00530">
    <property type="entry name" value="HTH_XRE"/>
    <property type="match status" value="1"/>
</dbReference>
<gene>
    <name evidence="3" type="ORF">T23_10470</name>
</gene>
<dbReference type="RefSeq" id="WP_338618029.1">
    <property type="nucleotide sequence ID" value="NZ_AP028127.1"/>
</dbReference>
<dbReference type="InterPro" id="IPR001387">
    <property type="entry name" value="Cro/C1-type_HTH"/>
</dbReference>
<reference evidence="3" key="1">
    <citation type="journal article" date="2024" name="Int. J. Syst. Evol. Microbiol.">
        <title>Turicibacter faecis sp. nov., isolated from faeces of heart failure mouse model.</title>
        <authorList>
            <person name="Imamura Y."/>
            <person name="Motooka D."/>
            <person name="Nakajima Y."/>
            <person name="Ito S."/>
            <person name="Kitakaze M."/>
            <person name="Iida T."/>
            <person name="Nakamura S."/>
        </authorList>
    </citation>
    <scope>NUCLEOTIDE SEQUENCE</scope>
    <source>
        <strain evidence="3">TC023</strain>
    </source>
</reference>
<keyword evidence="4" id="KW-1185">Reference proteome</keyword>
<proteinExistence type="predicted"/>
<dbReference type="Proteomes" id="UP001432099">
    <property type="component" value="Chromosome"/>
</dbReference>
<dbReference type="InterPro" id="IPR010982">
    <property type="entry name" value="Lambda_DNA-bd_dom_sf"/>
</dbReference>
<sequence length="93" mass="10886">MHLGEEIRVKREAMGLSLEELAHQLGVPSWKVANWEVNQEYPSEGQLRNLTAILGKLEEDVAHPSPTLDWSFIYMLLYLFVCVTVLIWIVFWW</sequence>
<evidence type="ECO:0000313" key="4">
    <source>
        <dbReference type="Proteomes" id="UP001432099"/>
    </source>
</evidence>